<evidence type="ECO:0000259" key="3">
    <source>
        <dbReference type="Pfam" id="PF24758"/>
    </source>
</evidence>
<dbReference type="Pfam" id="PF24758">
    <property type="entry name" value="LRR_At5g56370"/>
    <property type="match status" value="2"/>
</dbReference>
<protein>
    <recommendedName>
        <fullName evidence="6">FBD domain-containing protein</fullName>
    </recommendedName>
</protein>
<dbReference type="EMBL" id="OZ075117">
    <property type="protein sequence ID" value="CAL5079798.1"/>
    <property type="molecule type" value="Genomic_DNA"/>
</dbReference>
<dbReference type="InterPro" id="IPR006566">
    <property type="entry name" value="FBD"/>
</dbReference>
<dbReference type="InterPro" id="IPR032675">
    <property type="entry name" value="LRR_dom_sf"/>
</dbReference>
<keyword evidence="5" id="KW-1185">Reference proteome</keyword>
<feature type="region of interest" description="Disordered" evidence="1">
    <location>
        <begin position="1"/>
        <end position="37"/>
    </location>
</feature>
<feature type="domain" description="F-box/LRR-repeat protein 15/At3g58940/PEG3-like LRR" evidence="3">
    <location>
        <begin position="220"/>
        <end position="292"/>
    </location>
</feature>
<dbReference type="SUPFAM" id="SSF52047">
    <property type="entry name" value="RNI-like"/>
    <property type="match status" value="1"/>
</dbReference>
<dbReference type="Pfam" id="PF08387">
    <property type="entry name" value="FBD"/>
    <property type="match status" value="1"/>
</dbReference>
<proteinExistence type="predicted"/>
<dbReference type="PANTHER" id="PTHR32141:SF179">
    <property type="entry name" value="F-BOX DOMAIN-CONTAINING PROTEIN"/>
    <property type="match status" value="1"/>
</dbReference>
<gene>
    <name evidence="4" type="ORF">URODEC1_LOCUS107786</name>
</gene>
<dbReference type="InterPro" id="IPR055411">
    <property type="entry name" value="LRR_FXL15/At3g58940/PEG3-like"/>
</dbReference>
<reference evidence="4" key="1">
    <citation type="submission" date="2024-10" db="EMBL/GenBank/DDBJ databases">
        <authorList>
            <person name="Ryan C."/>
        </authorList>
    </citation>
    <scope>NUCLEOTIDE SEQUENCE [LARGE SCALE GENOMIC DNA]</scope>
</reference>
<name>A0ABC9FPA9_9POAL</name>
<dbReference type="Gene3D" id="3.80.10.10">
    <property type="entry name" value="Ribonuclease Inhibitor"/>
    <property type="match status" value="1"/>
</dbReference>
<dbReference type="PANTHER" id="PTHR32141">
    <property type="match status" value="1"/>
</dbReference>
<dbReference type="InterPro" id="IPR036047">
    <property type="entry name" value="F-box-like_dom_sf"/>
</dbReference>
<dbReference type="InterPro" id="IPR055302">
    <property type="entry name" value="F-box_dom-containing"/>
</dbReference>
<dbReference type="AlphaFoldDB" id="A0ABC9FPA9"/>
<sequence length="413" mass="45594">METEETGRISPPPATVAGADGSRGQQPPPPGEEDDDGIDCINSLPNGILGDIISLVPTTEGARTQAVSRRWRPLWRSAPLNLDLEDLPGDDCGSLCATVARNLAAHRGPGRYACIPSCHFHRRPGVVDGWLQSPALNNLAELDFCYQHPRPKFENKPPLPAYTSRFSGSLRVLTLSDCSIPTVIAQALRFPQLEKLGLELVTVSEGSLHSVLAGCPKLVAPKLETLGCLYGYGGVTLRTEIRSTVIQGLLCVTDSLAIVCSLKTLAVVFYTLKLDTIIDLMRRFPCLEELYVKVSPSVGDILWRRTKYRHLIRSLNIRLKTLVLIGYAGEKSQVNFATFFVMNAKMLETVKFVGSVNIENKESIAKQHMLLQLDKRASIGTQFYFETPKCGNYHNHINHVHDLSIVDPFECIC</sequence>
<feature type="domain" description="FBD" evidence="2">
    <location>
        <begin position="312"/>
        <end position="352"/>
    </location>
</feature>
<evidence type="ECO:0000259" key="2">
    <source>
        <dbReference type="Pfam" id="PF08387"/>
    </source>
</evidence>
<accession>A0ABC9FPA9</accession>
<feature type="domain" description="F-box/LRR-repeat protein 15/At3g58940/PEG3-like LRR" evidence="3">
    <location>
        <begin position="127"/>
        <end position="218"/>
    </location>
</feature>
<evidence type="ECO:0000256" key="1">
    <source>
        <dbReference type="SAM" id="MobiDB-lite"/>
    </source>
</evidence>
<evidence type="ECO:0000313" key="5">
    <source>
        <dbReference type="Proteomes" id="UP001497457"/>
    </source>
</evidence>
<organism evidence="4 5">
    <name type="scientific">Urochloa decumbens</name>
    <dbReference type="NCBI Taxonomy" id="240449"/>
    <lineage>
        <taxon>Eukaryota</taxon>
        <taxon>Viridiplantae</taxon>
        <taxon>Streptophyta</taxon>
        <taxon>Embryophyta</taxon>
        <taxon>Tracheophyta</taxon>
        <taxon>Spermatophyta</taxon>
        <taxon>Magnoliopsida</taxon>
        <taxon>Liliopsida</taxon>
        <taxon>Poales</taxon>
        <taxon>Poaceae</taxon>
        <taxon>PACMAD clade</taxon>
        <taxon>Panicoideae</taxon>
        <taxon>Panicodae</taxon>
        <taxon>Paniceae</taxon>
        <taxon>Melinidinae</taxon>
        <taxon>Urochloa</taxon>
    </lineage>
</organism>
<dbReference type="SUPFAM" id="SSF81383">
    <property type="entry name" value="F-box domain"/>
    <property type="match status" value="1"/>
</dbReference>
<evidence type="ECO:0008006" key="6">
    <source>
        <dbReference type="Google" id="ProtNLM"/>
    </source>
</evidence>
<dbReference type="Proteomes" id="UP001497457">
    <property type="component" value="Chromosome 7b"/>
</dbReference>
<evidence type="ECO:0000313" key="4">
    <source>
        <dbReference type="EMBL" id="CAL5079798.1"/>
    </source>
</evidence>